<dbReference type="Proteomes" id="UP000269001">
    <property type="component" value="Unassembled WGS sequence"/>
</dbReference>
<dbReference type="CDD" id="cd00801">
    <property type="entry name" value="INT_P4_C"/>
    <property type="match status" value="1"/>
</dbReference>
<proteinExistence type="inferred from homology"/>
<evidence type="ECO:0000259" key="6">
    <source>
        <dbReference type="PROSITE" id="PS51898"/>
    </source>
</evidence>
<dbReference type="PANTHER" id="PTHR30629">
    <property type="entry name" value="PROPHAGE INTEGRASE"/>
    <property type="match status" value="1"/>
</dbReference>
<comment type="caution">
    <text evidence="8">The sequence shown here is derived from an EMBL/GenBank/DDBJ whole genome shotgun (WGS) entry which is preliminary data.</text>
</comment>
<dbReference type="SUPFAM" id="SSF56349">
    <property type="entry name" value="DNA breaking-rejoining enzymes"/>
    <property type="match status" value="1"/>
</dbReference>
<dbReference type="RefSeq" id="WP_120369480.1">
    <property type="nucleotide sequence ID" value="NZ_RAXU01000004.1"/>
</dbReference>
<dbReference type="InterPro" id="IPR011010">
    <property type="entry name" value="DNA_brk_join_enz"/>
</dbReference>
<evidence type="ECO:0000256" key="2">
    <source>
        <dbReference type="ARBA" id="ARBA00022908"/>
    </source>
</evidence>
<accession>A0A3A8EM08</accession>
<keyword evidence="2" id="KW-0229">DNA integration</keyword>
<dbReference type="GO" id="GO:0006310">
    <property type="term" value="P:DNA recombination"/>
    <property type="evidence" value="ECO:0007669"/>
    <property type="project" value="UniProtKB-KW"/>
</dbReference>
<dbReference type="InterPro" id="IPR038488">
    <property type="entry name" value="Integrase_DNA-bd_sf"/>
</dbReference>
<dbReference type="InterPro" id="IPR002104">
    <property type="entry name" value="Integrase_catalytic"/>
</dbReference>
<name>A0A3A8EM08_9GAMM</name>
<evidence type="ECO:0000313" key="8">
    <source>
        <dbReference type="EMBL" id="RKG35198.1"/>
    </source>
</evidence>
<dbReference type="Pfam" id="PF13356">
    <property type="entry name" value="Arm-DNA-bind_3"/>
    <property type="match status" value="1"/>
</dbReference>
<dbReference type="AlphaFoldDB" id="A0A3A8EM08"/>
<keyword evidence="3 5" id="KW-0238">DNA-binding</keyword>
<dbReference type="EMBL" id="RAXU01000004">
    <property type="protein sequence ID" value="RKG35198.1"/>
    <property type="molecule type" value="Genomic_DNA"/>
</dbReference>
<protein>
    <submittedName>
        <fullName evidence="8">DUF4102 domain-containing protein</fullName>
    </submittedName>
</protein>
<feature type="domain" description="Tyr recombinase" evidence="6">
    <location>
        <begin position="210"/>
        <end position="393"/>
    </location>
</feature>
<dbReference type="PROSITE" id="PS51898">
    <property type="entry name" value="TYR_RECOMBINASE"/>
    <property type="match status" value="1"/>
</dbReference>
<reference evidence="8 9" key="1">
    <citation type="submission" date="2018-09" db="EMBL/GenBank/DDBJ databases">
        <title>The draft genome of Acinetobacter spp. strains.</title>
        <authorList>
            <person name="Qin J."/>
            <person name="Feng Y."/>
            <person name="Zong Z."/>
        </authorList>
    </citation>
    <scope>NUCLEOTIDE SEQUENCE [LARGE SCALE GENOMIC DNA]</scope>
    <source>
        <strain evidence="8 9">WCHAc060096</strain>
    </source>
</reference>
<keyword evidence="9" id="KW-1185">Reference proteome</keyword>
<evidence type="ECO:0000256" key="3">
    <source>
        <dbReference type="ARBA" id="ARBA00023125"/>
    </source>
</evidence>
<evidence type="ECO:0000259" key="7">
    <source>
        <dbReference type="PROSITE" id="PS51900"/>
    </source>
</evidence>
<evidence type="ECO:0000256" key="4">
    <source>
        <dbReference type="ARBA" id="ARBA00023172"/>
    </source>
</evidence>
<dbReference type="InterPro" id="IPR050808">
    <property type="entry name" value="Phage_Integrase"/>
</dbReference>
<dbReference type="PANTHER" id="PTHR30629:SF2">
    <property type="entry name" value="PROPHAGE INTEGRASE INTS-RELATED"/>
    <property type="match status" value="1"/>
</dbReference>
<keyword evidence="4" id="KW-0233">DNA recombination</keyword>
<evidence type="ECO:0000256" key="5">
    <source>
        <dbReference type="PROSITE-ProRule" id="PRU01248"/>
    </source>
</evidence>
<dbReference type="Gene3D" id="1.10.443.10">
    <property type="entry name" value="Intergrase catalytic core"/>
    <property type="match status" value="1"/>
</dbReference>
<dbReference type="InterPro" id="IPR013762">
    <property type="entry name" value="Integrase-like_cat_sf"/>
</dbReference>
<evidence type="ECO:0000313" key="9">
    <source>
        <dbReference type="Proteomes" id="UP000269001"/>
    </source>
</evidence>
<dbReference type="Pfam" id="PF22022">
    <property type="entry name" value="Phage_int_M"/>
    <property type="match status" value="1"/>
</dbReference>
<dbReference type="Pfam" id="PF00589">
    <property type="entry name" value="Phage_integrase"/>
    <property type="match status" value="1"/>
</dbReference>
<dbReference type="InterPro" id="IPR053876">
    <property type="entry name" value="Phage_int_M"/>
</dbReference>
<dbReference type="InterPro" id="IPR044068">
    <property type="entry name" value="CB"/>
</dbReference>
<comment type="similarity">
    <text evidence="1">Belongs to the 'phage' integrase family.</text>
</comment>
<sequence length="405" mass="47566">MLNDAKLRSLKPKEKVYRETDFDGLCLEVKPTGKKFWRYRFRLHGKQLMMTLGAYPAIGLAEARKKRDEAKAVLDTGVSPVQDRAIKTKEAAEKDKANSFKDVAQEYIEKRLVNRSPEYVRHFKDSLERDVYPKIGKKNIRDVTSADILNIMDSTIKRIRERNMQHSGEVSAIQNRTFIGAVIRYAIATLRAEYDPTYAVRDVVDRPEVEHARPLEKKERQILITKLNSYKGTTTVKNAGLSLMYTMLRTVEIRRMTWDHIDFDDRVIKFNRVSRHNQEKRVMKKNRTHIVPMSEQVFNILKEQHKINGNREYVFAAIYKEGMLNKTTLNRMLDFIGLRDVTAHDFRATASTLLNEKGYDKDWIELQLAHTEENKTRASYNHARWLQDRRKMLQDWADIVDSWKN</sequence>
<dbReference type="GO" id="GO:0003677">
    <property type="term" value="F:DNA binding"/>
    <property type="evidence" value="ECO:0007669"/>
    <property type="project" value="UniProtKB-UniRule"/>
</dbReference>
<dbReference type="Gene3D" id="3.30.160.390">
    <property type="entry name" value="Integrase, DNA-binding domain"/>
    <property type="match status" value="1"/>
</dbReference>
<dbReference type="Gene3D" id="1.10.150.130">
    <property type="match status" value="1"/>
</dbReference>
<gene>
    <name evidence="8" type="ORF">D7V21_05315</name>
</gene>
<dbReference type="PROSITE" id="PS51900">
    <property type="entry name" value="CB"/>
    <property type="match status" value="1"/>
</dbReference>
<dbReference type="GO" id="GO:0015074">
    <property type="term" value="P:DNA integration"/>
    <property type="evidence" value="ECO:0007669"/>
    <property type="project" value="UniProtKB-KW"/>
</dbReference>
<evidence type="ECO:0000256" key="1">
    <source>
        <dbReference type="ARBA" id="ARBA00008857"/>
    </source>
</evidence>
<dbReference type="InterPro" id="IPR025166">
    <property type="entry name" value="Integrase_DNA_bind_dom"/>
</dbReference>
<dbReference type="InterPro" id="IPR010998">
    <property type="entry name" value="Integrase_recombinase_N"/>
</dbReference>
<feature type="domain" description="Core-binding (CB)" evidence="7">
    <location>
        <begin position="98"/>
        <end position="187"/>
    </location>
</feature>
<organism evidence="8 9">
    <name type="scientific">Acinetobacter guerrae</name>
    <dbReference type="NCBI Taxonomy" id="1843371"/>
    <lineage>
        <taxon>Bacteria</taxon>
        <taxon>Pseudomonadati</taxon>
        <taxon>Pseudomonadota</taxon>
        <taxon>Gammaproteobacteria</taxon>
        <taxon>Moraxellales</taxon>
        <taxon>Moraxellaceae</taxon>
        <taxon>Acinetobacter</taxon>
    </lineage>
</organism>